<keyword evidence="1" id="KW-0812">Transmembrane</keyword>
<reference evidence="2 3" key="1">
    <citation type="submission" date="2020-09" db="EMBL/GenBank/DDBJ databases">
        <title>TT11 complete genome.</title>
        <authorList>
            <person name="Wu Z."/>
        </authorList>
    </citation>
    <scope>NUCLEOTIDE SEQUENCE [LARGE SCALE GENOMIC DNA]</scope>
    <source>
        <strain evidence="2 3">TT11</strain>
    </source>
</reference>
<evidence type="ECO:0000256" key="1">
    <source>
        <dbReference type="SAM" id="Phobius"/>
    </source>
</evidence>
<keyword evidence="3" id="KW-1185">Reference proteome</keyword>
<comment type="caution">
    <text evidence="2">The sequence shown here is derived from an EMBL/GenBank/DDBJ whole genome shotgun (WGS) entry which is preliminary data.</text>
</comment>
<keyword evidence="1" id="KW-0472">Membrane</keyword>
<dbReference type="EMBL" id="JACVXB010000007">
    <property type="protein sequence ID" value="MBD0833339.1"/>
    <property type="molecule type" value="Genomic_DNA"/>
</dbReference>
<protein>
    <submittedName>
        <fullName evidence="2">Uncharacterized protein</fullName>
    </submittedName>
</protein>
<feature type="transmembrane region" description="Helical" evidence="1">
    <location>
        <begin position="50"/>
        <end position="70"/>
    </location>
</feature>
<sequence length="123" mass="14465">MEKYKLTNKTLEKNLPYAKGLERELLDADTAQKQNEISRRMLRKLKWENITNLIYLMIGGLITFFFTNILGSASENETLKEIHNLQTEISVLKLGYENSLREQNTIIFELKRKLDSLNTEKRN</sequence>
<accession>A0A8J6UDY5</accession>
<dbReference type="AlphaFoldDB" id="A0A8J6UDY5"/>
<organism evidence="2 3">
    <name type="scientific">Aestuariibaculum sediminum</name>
    <dbReference type="NCBI Taxonomy" id="2770637"/>
    <lineage>
        <taxon>Bacteria</taxon>
        <taxon>Pseudomonadati</taxon>
        <taxon>Bacteroidota</taxon>
        <taxon>Flavobacteriia</taxon>
        <taxon>Flavobacteriales</taxon>
        <taxon>Flavobacteriaceae</taxon>
    </lineage>
</organism>
<keyword evidence="1" id="KW-1133">Transmembrane helix</keyword>
<evidence type="ECO:0000313" key="2">
    <source>
        <dbReference type="EMBL" id="MBD0833339.1"/>
    </source>
</evidence>
<dbReference type="RefSeq" id="WP_188231120.1">
    <property type="nucleotide sequence ID" value="NZ_JACVXB010000007.1"/>
</dbReference>
<evidence type="ECO:0000313" key="3">
    <source>
        <dbReference type="Proteomes" id="UP000600588"/>
    </source>
</evidence>
<name>A0A8J6UDY5_9FLAO</name>
<proteinExistence type="predicted"/>
<gene>
    <name evidence="2" type="ORF">ICJ83_14480</name>
</gene>
<dbReference type="Proteomes" id="UP000600588">
    <property type="component" value="Unassembled WGS sequence"/>
</dbReference>